<feature type="region of interest" description="Disordered" evidence="1">
    <location>
        <begin position="126"/>
        <end position="149"/>
    </location>
</feature>
<gene>
    <name evidence="2" type="ORF">BO78DRAFT_84601</name>
</gene>
<reference evidence="2 3" key="1">
    <citation type="submission" date="2018-02" db="EMBL/GenBank/DDBJ databases">
        <title>The genomes of Aspergillus section Nigri reveals drivers in fungal speciation.</title>
        <authorList>
            <consortium name="DOE Joint Genome Institute"/>
            <person name="Vesth T.C."/>
            <person name="Nybo J."/>
            <person name="Theobald S."/>
            <person name="Brandl J."/>
            <person name="Frisvad J.C."/>
            <person name="Nielsen K.F."/>
            <person name="Lyhne E.K."/>
            <person name="Kogle M.E."/>
            <person name="Kuo A."/>
            <person name="Riley R."/>
            <person name="Clum A."/>
            <person name="Nolan M."/>
            <person name="Lipzen A."/>
            <person name="Salamov A."/>
            <person name="Henrissat B."/>
            <person name="Wiebenga A."/>
            <person name="De vries R.P."/>
            <person name="Grigoriev I.V."/>
            <person name="Mortensen U.H."/>
            <person name="Andersen M.R."/>
            <person name="Baker S.E."/>
        </authorList>
    </citation>
    <scope>NUCLEOTIDE SEQUENCE [LARGE SCALE GENOMIC DNA]</scope>
    <source>
        <strain evidence="2 3">CBS 121057</strain>
    </source>
</reference>
<dbReference type="OrthoDB" id="10563823at2759"/>
<keyword evidence="3" id="KW-1185">Reference proteome</keyword>
<evidence type="ECO:0000256" key="1">
    <source>
        <dbReference type="SAM" id="MobiDB-lite"/>
    </source>
</evidence>
<evidence type="ECO:0000313" key="3">
    <source>
        <dbReference type="Proteomes" id="UP000248423"/>
    </source>
</evidence>
<feature type="compositionally biased region" description="Polar residues" evidence="1">
    <location>
        <begin position="127"/>
        <end position="146"/>
    </location>
</feature>
<dbReference type="Proteomes" id="UP000248423">
    <property type="component" value="Unassembled WGS sequence"/>
</dbReference>
<protein>
    <submittedName>
        <fullName evidence="2">Uncharacterized protein</fullName>
    </submittedName>
</protein>
<proteinExistence type="predicted"/>
<dbReference type="AlphaFoldDB" id="A0A319EZ98"/>
<dbReference type="EMBL" id="KZ826339">
    <property type="protein sequence ID" value="PYI07809.1"/>
    <property type="molecule type" value="Genomic_DNA"/>
</dbReference>
<organism evidence="2 3">
    <name type="scientific">Aspergillus sclerotiicarbonarius (strain CBS 121057 / IBT 28362)</name>
    <dbReference type="NCBI Taxonomy" id="1448318"/>
    <lineage>
        <taxon>Eukaryota</taxon>
        <taxon>Fungi</taxon>
        <taxon>Dikarya</taxon>
        <taxon>Ascomycota</taxon>
        <taxon>Pezizomycotina</taxon>
        <taxon>Eurotiomycetes</taxon>
        <taxon>Eurotiomycetidae</taxon>
        <taxon>Eurotiales</taxon>
        <taxon>Aspergillaceae</taxon>
        <taxon>Aspergillus</taxon>
        <taxon>Aspergillus subgen. Circumdati</taxon>
    </lineage>
</organism>
<accession>A0A319EZ98</accession>
<sequence length="180" mass="19208">MTHRFEDRILFSLSDVFRTIAGHLLPLGSSSNQKLVLDSTELGGPERFLTDGSHPGKLQASNASLLPRARLRWVRDPPWVGNGCPIASSPLRIGEAPVHTSSCSFSGPPLPGRCSFMPPMIILIENGESNSGRDPASTTVPPQSDGPSDLFVGGFFPLPTLCSPGDPTCHSEFSRPLMSG</sequence>
<dbReference type="VEuPathDB" id="FungiDB:BO78DRAFT_84601"/>
<name>A0A319EZ98_ASPSB</name>
<evidence type="ECO:0000313" key="2">
    <source>
        <dbReference type="EMBL" id="PYI07809.1"/>
    </source>
</evidence>